<organism evidence="1 2">
    <name type="scientific">Polynucleobacter yangtzensis</name>
    <dbReference type="NCBI Taxonomy" id="1743159"/>
    <lineage>
        <taxon>Bacteria</taxon>
        <taxon>Pseudomonadati</taxon>
        <taxon>Pseudomonadota</taxon>
        <taxon>Betaproteobacteria</taxon>
        <taxon>Burkholderiales</taxon>
        <taxon>Burkholderiaceae</taxon>
        <taxon>Polynucleobacter</taxon>
    </lineage>
</organism>
<proteinExistence type="predicted"/>
<evidence type="ECO:0000313" key="1">
    <source>
        <dbReference type="EMBL" id="BDT79232.1"/>
    </source>
</evidence>
<evidence type="ECO:0000313" key="2">
    <source>
        <dbReference type="Proteomes" id="UP001211204"/>
    </source>
</evidence>
<reference evidence="1 2" key="1">
    <citation type="submission" date="2022-11" db="EMBL/GenBank/DDBJ databases">
        <title>Complete Genome Sequences of three Polynucleobacter sp. Subcluster PnecC Strains KF022, KF023, and KF032 Isolated from a Shallow Eutrophic Lake in Japan.</title>
        <authorList>
            <person name="Ogata Y."/>
            <person name="Watanabe K."/>
            <person name="Takemine S."/>
            <person name="Shindo C."/>
            <person name="Kurokawa R."/>
            <person name="Suda W."/>
        </authorList>
    </citation>
    <scope>NUCLEOTIDE SEQUENCE [LARGE SCALE GENOMIC DNA]</scope>
    <source>
        <strain evidence="1 2">KF032</strain>
    </source>
</reference>
<dbReference type="Proteomes" id="UP001211204">
    <property type="component" value="Chromosome"/>
</dbReference>
<protein>
    <submittedName>
        <fullName evidence="1">Uncharacterized protein</fullName>
    </submittedName>
</protein>
<keyword evidence="2" id="KW-1185">Reference proteome</keyword>
<name>A0ABM8CMU9_9BURK</name>
<dbReference type="EMBL" id="AP026974">
    <property type="protein sequence ID" value="BDT79232.1"/>
    <property type="molecule type" value="Genomic_DNA"/>
</dbReference>
<sequence length="79" mass="8345">MNVSPNSIEVRESGLIAAVELMPGKVVIFSIDGDKKGSDSLGDVGFAMSYEQALGLAASIITQLMGSDRYKVKVPQLAE</sequence>
<accession>A0ABM8CMU9</accession>
<dbReference type="RefSeq" id="WP_281744488.1">
    <property type="nucleotide sequence ID" value="NZ_AP026974.1"/>
</dbReference>
<gene>
    <name evidence="1" type="ORF">PKF032_11200</name>
</gene>